<dbReference type="Proteomes" id="UP001418222">
    <property type="component" value="Unassembled WGS sequence"/>
</dbReference>
<gene>
    <name evidence="2" type="ORF">KSP39_PZI006539</name>
</gene>
<feature type="region of interest" description="Disordered" evidence="1">
    <location>
        <begin position="1"/>
        <end position="29"/>
    </location>
</feature>
<accession>A0AAP0G982</accession>
<name>A0AAP0G982_9ASPA</name>
<organism evidence="2 3">
    <name type="scientific">Platanthera zijinensis</name>
    <dbReference type="NCBI Taxonomy" id="2320716"/>
    <lineage>
        <taxon>Eukaryota</taxon>
        <taxon>Viridiplantae</taxon>
        <taxon>Streptophyta</taxon>
        <taxon>Embryophyta</taxon>
        <taxon>Tracheophyta</taxon>
        <taxon>Spermatophyta</taxon>
        <taxon>Magnoliopsida</taxon>
        <taxon>Liliopsida</taxon>
        <taxon>Asparagales</taxon>
        <taxon>Orchidaceae</taxon>
        <taxon>Orchidoideae</taxon>
        <taxon>Orchideae</taxon>
        <taxon>Orchidinae</taxon>
        <taxon>Platanthera</taxon>
    </lineage>
</organism>
<evidence type="ECO:0000256" key="1">
    <source>
        <dbReference type="SAM" id="MobiDB-lite"/>
    </source>
</evidence>
<comment type="caution">
    <text evidence="2">The sequence shown here is derived from an EMBL/GenBank/DDBJ whole genome shotgun (WGS) entry which is preliminary data.</text>
</comment>
<evidence type="ECO:0000313" key="2">
    <source>
        <dbReference type="EMBL" id="KAK8946369.1"/>
    </source>
</evidence>
<proteinExistence type="predicted"/>
<protein>
    <submittedName>
        <fullName evidence="2">Uncharacterized protein</fullName>
    </submittedName>
</protein>
<keyword evidence="3" id="KW-1185">Reference proteome</keyword>
<reference evidence="2 3" key="1">
    <citation type="journal article" date="2022" name="Nat. Plants">
        <title>Genomes of leafy and leafless Platanthera orchids illuminate the evolution of mycoheterotrophy.</title>
        <authorList>
            <person name="Li M.H."/>
            <person name="Liu K.W."/>
            <person name="Li Z."/>
            <person name="Lu H.C."/>
            <person name="Ye Q.L."/>
            <person name="Zhang D."/>
            <person name="Wang J.Y."/>
            <person name="Li Y.F."/>
            <person name="Zhong Z.M."/>
            <person name="Liu X."/>
            <person name="Yu X."/>
            <person name="Liu D.K."/>
            <person name="Tu X.D."/>
            <person name="Liu B."/>
            <person name="Hao Y."/>
            <person name="Liao X.Y."/>
            <person name="Jiang Y.T."/>
            <person name="Sun W.H."/>
            <person name="Chen J."/>
            <person name="Chen Y.Q."/>
            <person name="Ai Y."/>
            <person name="Zhai J.W."/>
            <person name="Wu S.S."/>
            <person name="Zhou Z."/>
            <person name="Hsiao Y.Y."/>
            <person name="Wu W.L."/>
            <person name="Chen Y.Y."/>
            <person name="Lin Y.F."/>
            <person name="Hsu J.L."/>
            <person name="Li C.Y."/>
            <person name="Wang Z.W."/>
            <person name="Zhao X."/>
            <person name="Zhong W.Y."/>
            <person name="Ma X.K."/>
            <person name="Ma L."/>
            <person name="Huang J."/>
            <person name="Chen G.Z."/>
            <person name="Huang M.Z."/>
            <person name="Huang L."/>
            <person name="Peng D.H."/>
            <person name="Luo Y.B."/>
            <person name="Zou S.Q."/>
            <person name="Chen S.P."/>
            <person name="Lan S."/>
            <person name="Tsai W.C."/>
            <person name="Van de Peer Y."/>
            <person name="Liu Z.J."/>
        </authorList>
    </citation>
    <scope>NUCLEOTIDE SEQUENCE [LARGE SCALE GENOMIC DNA]</scope>
    <source>
        <strain evidence="2">Lor287</strain>
    </source>
</reference>
<dbReference type="EMBL" id="JBBWWQ010000005">
    <property type="protein sequence ID" value="KAK8946369.1"/>
    <property type="molecule type" value="Genomic_DNA"/>
</dbReference>
<sequence length="83" mass="9057">MPCLRGGNRQSSNIRNAEEDGAQITIDESKMEIQRIGEDSAGRASCSGMKRIGNFLCGSSILWGFREGIKEHASGGFANKEYM</sequence>
<evidence type="ECO:0000313" key="3">
    <source>
        <dbReference type="Proteomes" id="UP001418222"/>
    </source>
</evidence>
<dbReference type="AlphaFoldDB" id="A0AAP0G982"/>